<sequence>MMKNRALALTAADGLDNQKRVQLLEIIDHFRELGVSENVSLPQLVVVGDQSSGKSSLLEGLTGISFPIASDLCTRFATQIVLRRALANEAAGAKVTIIPGIKSRLDEGLTERLLAFETKLPVKSFGYQEFDKIFAAAAHCMGLPDPNADDMEFLDKRFSDDILKIVLSGPDHRHFSVVDVPGLFHNPTKFQTEEDRGIIPDLIEGYIFDERTIILAVMDARNNLANQEVFSMARDADRAGKRTVGIITKCDVVQEGDEAGVLRIAKNEDEHLAYGWFVVRNRTTQEIKEGVTIEDRHIKEQQFFSSTTPWNQLKKEQIGIAALGSFLGHILYEHSHSEFPAVVEEFKKLSLSIQSEIERIGLSRQTVSEQRQFLIRIATDYQQEVDKALKGNYDPGIEPQSPIKLRMHLRKLSEQFAKSVATRGHTKAFRTTRDAVDAEFGGRRSDSENIYDWIRRSYLESRGSELPGTVNPLVLENLFREQSTPWKDIAAKYLENVSSAVKDYNEIVLKIVVLDNEVRDKLALLISIRTSEAHGFACSELLTMLKGEREGILQTANHYFADTLSSIRQERVLARLEKQGLRDGATFNMSKVMHGVHLSNEDQAVFDIHDILKSYYKVAVKRFIDNVIVHVSERHIIGDDGPLKLLSPGLIGEFEDAKLTEIAGENLAISKKRNDLVSKAARLKKAMDIAKQVAL</sequence>
<comment type="caution">
    <text evidence="4">The sequence shown here is derived from an EMBL/GenBank/DDBJ whole genome shotgun (WGS) entry which is preliminary data.</text>
</comment>
<dbReference type="STRING" id="1835702.A0A1F5LD49"/>
<dbReference type="GO" id="GO:0003924">
    <property type="term" value="F:GTPase activity"/>
    <property type="evidence" value="ECO:0007669"/>
    <property type="project" value="InterPro"/>
</dbReference>
<keyword evidence="5" id="KW-1185">Reference proteome</keyword>
<dbReference type="EMBL" id="LXJU01000015">
    <property type="protein sequence ID" value="OGE51017.1"/>
    <property type="molecule type" value="Genomic_DNA"/>
</dbReference>
<dbReference type="Proteomes" id="UP000177622">
    <property type="component" value="Unassembled WGS sequence"/>
</dbReference>
<reference evidence="4 5" key="1">
    <citation type="journal article" date="2016" name="Sci. Rep.">
        <title>Penicillium arizonense, a new, genome sequenced fungal species, reveals a high chemical diversity in secreted metabolites.</title>
        <authorList>
            <person name="Grijseels S."/>
            <person name="Nielsen J.C."/>
            <person name="Randelovic M."/>
            <person name="Nielsen J."/>
            <person name="Nielsen K.F."/>
            <person name="Workman M."/>
            <person name="Frisvad J.C."/>
        </authorList>
    </citation>
    <scope>NUCLEOTIDE SEQUENCE [LARGE SCALE GENOMIC DNA]</scope>
    <source>
        <strain evidence="4 5">CBS 141311</strain>
    </source>
</reference>
<evidence type="ECO:0000256" key="2">
    <source>
        <dbReference type="ARBA" id="ARBA00023134"/>
    </source>
</evidence>
<dbReference type="InterPro" id="IPR001401">
    <property type="entry name" value="Dynamin_GTPase"/>
</dbReference>
<dbReference type="GO" id="GO:0005525">
    <property type="term" value="F:GTP binding"/>
    <property type="evidence" value="ECO:0007669"/>
    <property type="project" value="InterPro"/>
</dbReference>
<dbReference type="GO" id="GO:0048312">
    <property type="term" value="P:intracellular distribution of mitochondria"/>
    <property type="evidence" value="ECO:0007669"/>
    <property type="project" value="TreeGrafter"/>
</dbReference>
<dbReference type="Gene3D" id="1.20.120.1240">
    <property type="entry name" value="Dynamin, middle domain"/>
    <property type="match status" value="1"/>
</dbReference>
<dbReference type="GO" id="GO:0000266">
    <property type="term" value="P:mitochondrial fission"/>
    <property type="evidence" value="ECO:0007669"/>
    <property type="project" value="TreeGrafter"/>
</dbReference>
<dbReference type="GO" id="GO:0016559">
    <property type="term" value="P:peroxisome fission"/>
    <property type="evidence" value="ECO:0007669"/>
    <property type="project" value="TreeGrafter"/>
</dbReference>
<dbReference type="GO" id="GO:0005874">
    <property type="term" value="C:microtubule"/>
    <property type="evidence" value="ECO:0007669"/>
    <property type="project" value="TreeGrafter"/>
</dbReference>
<dbReference type="InterPro" id="IPR000375">
    <property type="entry name" value="Dynamin_stalk"/>
</dbReference>
<protein>
    <recommendedName>
        <fullName evidence="3">GED domain-containing protein</fullName>
    </recommendedName>
</protein>
<dbReference type="PANTHER" id="PTHR11566:SF21">
    <property type="entry name" value="DYNAMIN RELATED PROTEIN 1, ISOFORM A"/>
    <property type="match status" value="1"/>
</dbReference>
<feature type="domain" description="GED" evidence="3">
    <location>
        <begin position="605"/>
        <end position="695"/>
    </location>
</feature>
<dbReference type="InterPro" id="IPR022812">
    <property type="entry name" value="Dynamin"/>
</dbReference>
<dbReference type="GeneID" id="34578419"/>
<keyword evidence="2" id="KW-0342">GTP-binding</keyword>
<dbReference type="PANTHER" id="PTHR11566">
    <property type="entry name" value="DYNAMIN"/>
    <property type="match status" value="1"/>
</dbReference>
<dbReference type="PROSITE" id="PS51388">
    <property type="entry name" value="GED"/>
    <property type="match status" value="1"/>
</dbReference>
<name>A0A1F5LD49_PENAI</name>
<dbReference type="GO" id="GO:0016020">
    <property type="term" value="C:membrane"/>
    <property type="evidence" value="ECO:0007669"/>
    <property type="project" value="TreeGrafter"/>
</dbReference>
<evidence type="ECO:0000256" key="1">
    <source>
        <dbReference type="ARBA" id="ARBA00022741"/>
    </source>
</evidence>
<dbReference type="RefSeq" id="XP_022486462.1">
    <property type="nucleotide sequence ID" value="XM_022633685.1"/>
</dbReference>
<dbReference type="SUPFAM" id="SSF52540">
    <property type="entry name" value="P-loop containing nucleoside triphosphate hydrolases"/>
    <property type="match status" value="1"/>
</dbReference>
<dbReference type="Pfam" id="PF00350">
    <property type="entry name" value="Dynamin_N"/>
    <property type="match status" value="1"/>
</dbReference>
<dbReference type="Pfam" id="PF01031">
    <property type="entry name" value="Dynamin_M"/>
    <property type="match status" value="1"/>
</dbReference>
<dbReference type="InterPro" id="IPR027417">
    <property type="entry name" value="P-loop_NTPase"/>
</dbReference>
<dbReference type="InterPro" id="IPR020850">
    <property type="entry name" value="GED_dom"/>
</dbReference>
<organism evidence="4 5">
    <name type="scientific">Penicillium arizonense</name>
    <dbReference type="NCBI Taxonomy" id="1835702"/>
    <lineage>
        <taxon>Eukaryota</taxon>
        <taxon>Fungi</taxon>
        <taxon>Dikarya</taxon>
        <taxon>Ascomycota</taxon>
        <taxon>Pezizomycotina</taxon>
        <taxon>Eurotiomycetes</taxon>
        <taxon>Eurotiomycetidae</taxon>
        <taxon>Eurotiales</taxon>
        <taxon>Aspergillaceae</taxon>
        <taxon>Penicillium</taxon>
    </lineage>
</organism>
<evidence type="ECO:0000313" key="5">
    <source>
        <dbReference type="Proteomes" id="UP000177622"/>
    </source>
</evidence>
<evidence type="ECO:0000259" key="3">
    <source>
        <dbReference type="PROSITE" id="PS51388"/>
    </source>
</evidence>
<dbReference type="GO" id="GO:0005739">
    <property type="term" value="C:mitochondrion"/>
    <property type="evidence" value="ECO:0007669"/>
    <property type="project" value="TreeGrafter"/>
</dbReference>
<dbReference type="PRINTS" id="PR00195">
    <property type="entry name" value="DYNAMIN"/>
</dbReference>
<dbReference type="OrthoDB" id="415706at2759"/>
<gene>
    <name evidence="4" type="ORF">PENARI_c015G01252</name>
</gene>
<accession>A0A1F5LD49</accession>
<keyword evidence="1" id="KW-0547">Nucleotide-binding</keyword>
<proteinExistence type="predicted"/>
<dbReference type="SMART" id="SM00053">
    <property type="entry name" value="DYNc"/>
    <property type="match status" value="1"/>
</dbReference>
<dbReference type="GO" id="GO:0006897">
    <property type="term" value="P:endocytosis"/>
    <property type="evidence" value="ECO:0007669"/>
    <property type="project" value="TreeGrafter"/>
</dbReference>
<dbReference type="CDD" id="cd08771">
    <property type="entry name" value="DLP_1"/>
    <property type="match status" value="1"/>
</dbReference>
<dbReference type="GO" id="GO:0008017">
    <property type="term" value="F:microtubule binding"/>
    <property type="evidence" value="ECO:0007669"/>
    <property type="project" value="TreeGrafter"/>
</dbReference>
<dbReference type="AlphaFoldDB" id="A0A1F5LD49"/>
<evidence type="ECO:0000313" key="4">
    <source>
        <dbReference type="EMBL" id="OGE51017.1"/>
    </source>
</evidence>
<dbReference type="InterPro" id="IPR045063">
    <property type="entry name" value="Dynamin_N"/>
</dbReference>
<dbReference type="Gene3D" id="3.40.50.300">
    <property type="entry name" value="P-loop containing nucleotide triphosphate hydrolases"/>
    <property type="match status" value="1"/>
</dbReference>